<keyword evidence="1" id="KW-0472">Membrane</keyword>
<dbReference type="InterPro" id="IPR002035">
    <property type="entry name" value="VWF_A"/>
</dbReference>
<proteinExistence type="predicted"/>
<dbReference type="SUPFAM" id="SSF53300">
    <property type="entry name" value="vWA-like"/>
    <property type="match status" value="1"/>
</dbReference>
<evidence type="ECO:0000256" key="1">
    <source>
        <dbReference type="SAM" id="Phobius"/>
    </source>
</evidence>
<dbReference type="Pfam" id="PF13400">
    <property type="entry name" value="Tad"/>
    <property type="match status" value="1"/>
</dbReference>
<dbReference type="Proteomes" id="UP000004349">
    <property type="component" value="Unassembled WGS sequence"/>
</dbReference>
<gene>
    <name evidence="3" type="ORF">VIS19158_02720</name>
</gene>
<dbReference type="InterPro" id="IPR036465">
    <property type="entry name" value="vWFA_dom_sf"/>
</dbReference>
<evidence type="ECO:0000259" key="2">
    <source>
        <dbReference type="PROSITE" id="PS50234"/>
    </source>
</evidence>
<keyword evidence="1" id="KW-1133">Transmembrane helix</keyword>
<reference evidence="3 4" key="1">
    <citation type="journal article" date="2012" name="Int. J. Syst. Evol. Microbiol.">
        <title>Vibrio caribbeanicus sp. nov., isolated from the marine sponge Scleritoderma cyanea.</title>
        <authorList>
            <person name="Hoffmann M."/>
            <person name="Monday S.R."/>
            <person name="Allard M.W."/>
            <person name="Strain E.A."/>
            <person name="Whittaker P."/>
            <person name="Naum M."/>
            <person name="McCarthy P.J."/>
            <person name="Lopez J.V."/>
            <person name="Fischer M."/>
            <person name="Brown E.W."/>
        </authorList>
    </citation>
    <scope>NUCLEOTIDE SEQUENCE [LARGE SCALE GENOMIC DNA]</scope>
    <source>
        <strain evidence="3 4">LMG 19158</strain>
    </source>
</reference>
<dbReference type="EMBL" id="AFWE01000078">
    <property type="protein sequence ID" value="EGU38687.1"/>
    <property type="molecule type" value="Genomic_DNA"/>
</dbReference>
<evidence type="ECO:0000313" key="4">
    <source>
        <dbReference type="Proteomes" id="UP000004349"/>
    </source>
</evidence>
<accession>F9RLY7</accession>
<sequence length="447" mass="49100">MKSRIVSQNGHASILFVMIIPVLFGVFMLGTDGARALQQKARLQDASEVAVLAVTAHADQNIVGEGQAPEGGSKVNRAIVADFISAYFPDVKINGPEDLTNLRIERKECSQLADCSADGYQFFQYQIQAAFKYDTWFPGNSAIVGFGDQVEVGGLSTARKYQNNAVDLMLVADYSGSMTLEWDGGNKKKYQDLFDIIKEVALELDDYNKQKVPGQTSTIGITPYNHFVFRKKGVGGICNNVTNGDVWNVEHTKFTNNATDFQATILAAEAPIDSDVCPSSNEYKKSTFYSIGLTTNIPNFISSINRFKPSSYTASFQGIIEGYKHLKEGKNKKKLLVILSDGVDTEDHAPKGKIEPGSPSNRYPSYKKIGSTLVDKPHLLCEKVRNGLSKNGENVQLYLIGFDYRPGATNKALDECVGAGNILYANNKEEIKKTLLSLMAEEIGHLK</sequence>
<keyword evidence="1" id="KW-0812">Transmembrane</keyword>
<evidence type="ECO:0000313" key="3">
    <source>
        <dbReference type="EMBL" id="EGU38687.1"/>
    </source>
</evidence>
<feature type="transmembrane region" description="Helical" evidence="1">
    <location>
        <begin position="12"/>
        <end position="30"/>
    </location>
</feature>
<dbReference type="eggNOG" id="COG4961">
    <property type="taxonomic scope" value="Bacteria"/>
</dbReference>
<name>F9RLY7_9VIBR</name>
<dbReference type="eggNOG" id="COG2304">
    <property type="taxonomic scope" value="Bacteria"/>
</dbReference>
<dbReference type="PROSITE" id="PS50234">
    <property type="entry name" value="VWFA"/>
    <property type="match status" value="1"/>
</dbReference>
<dbReference type="RefSeq" id="WP_005594411.1">
    <property type="nucleotide sequence ID" value="NZ_AFWE01000078.1"/>
</dbReference>
<protein>
    <submittedName>
        <fullName evidence="3">Membrane associated secretion system protein</fullName>
    </submittedName>
</protein>
<dbReference type="Gene3D" id="3.40.50.410">
    <property type="entry name" value="von Willebrand factor, type A domain"/>
    <property type="match status" value="1"/>
</dbReference>
<feature type="domain" description="VWFA" evidence="2">
    <location>
        <begin position="167"/>
        <end position="439"/>
    </location>
</feature>
<dbReference type="InterPro" id="IPR028087">
    <property type="entry name" value="Tad_N"/>
</dbReference>
<comment type="caution">
    <text evidence="3">The sequence shown here is derived from an EMBL/GenBank/DDBJ whole genome shotgun (WGS) entry which is preliminary data.</text>
</comment>
<dbReference type="AlphaFoldDB" id="F9RLY7"/>
<organism evidence="3 4">
    <name type="scientific">Vibrio scophthalmi LMG 19158</name>
    <dbReference type="NCBI Taxonomy" id="870967"/>
    <lineage>
        <taxon>Bacteria</taxon>
        <taxon>Pseudomonadati</taxon>
        <taxon>Pseudomonadota</taxon>
        <taxon>Gammaproteobacteria</taxon>
        <taxon>Vibrionales</taxon>
        <taxon>Vibrionaceae</taxon>
        <taxon>Vibrio</taxon>
    </lineage>
</organism>